<evidence type="ECO:0000313" key="2">
    <source>
        <dbReference type="EMBL" id="KZP12007.1"/>
    </source>
</evidence>
<evidence type="ECO:0000313" key="3">
    <source>
        <dbReference type="Proteomes" id="UP000076532"/>
    </source>
</evidence>
<feature type="region of interest" description="Disordered" evidence="1">
    <location>
        <begin position="317"/>
        <end position="361"/>
    </location>
</feature>
<accession>A0A166AVN5</accession>
<evidence type="ECO:0000256" key="1">
    <source>
        <dbReference type="SAM" id="MobiDB-lite"/>
    </source>
</evidence>
<proteinExistence type="predicted"/>
<dbReference type="STRING" id="436010.A0A166AVN5"/>
<feature type="region of interest" description="Disordered" evidence="1">
    <location>
        <begin position="121"/>
        <end position="174"/>
    </location>
</feature>
<dbReference type="Proteomes" id="UP000076532">
    <property type="component" value="Unassembled WGS sequence"/>
</dbReference>
<dbReference type="AlphaFoldDB" id="A0A166AVN5"/>
<feature type="compositionally biased region" description="Basic and acidic residues" evidence="1">
    <location>
        <begin position="141"/>
        <end position="151"/>
    </location>
</feature>
<feature type="region of interest" description="Disordered" evidence="1">
    <location>
        <begin position="33"/>
        <end position="71"/>
    </location>
</feature>
<name>A0A166AVN5_9AGAM</name>
<dbReference type="OrthoDB" id="2677428at2759"/>
<feature type="compositionally biased region" description="Polar residues" evidence="1">
    <location>
        <begin position="398"/>
        <end position="407"/>
    </location>
</feature>
<keyword evidence="3" id="KW-1185">Reference proteome</keyword>
<reference evidence="2 3" key="1">
    <citation type="journal article" date="2016" name="Mol. Biol. Evol.">
        <title>Comparative Genomics of Early-Diverging Mushroom-Forming Fungi Provides Insights into the Origins of Lignocellulose Decay Capabilities.</title>
        <authorList>
            <person name="Nagy L.G."/>
            <person name="Riley R."/>
            <person name="Tritt A."/>
            <person name="Adam C."/>
            <person name="Daum C."/>
            <person name="Floudas D."/>
            <person name="Sun H."/>
            <person name="Yadav J.S."/>
            <person name="Pangilinan J."/>
            <person name="Larsson K.H."/>
            <person name="Matsuura K."/>
            <person name="Barry K."/>
            <person name="Labutti K."/>
            <person name="Kuo R."/>
            <person name="Ohm R.A."/>
            <person name="Bhattacharya S.S."/>
            <person name="Shirouzu T."/>
            <person name="Yoshinaga Y."/>
            <person name="Martin F.M."/>
            <person name="Grigoriev I.V."/>
            <person name="Hibbett D.S."/>
        </authorList>
    </citation>
    <scope>NUCLEOTIDE SEQUENCE [LARGE SCALE GENOMIC DNA]</scope>
    <source>
        <strain evidence="2 3">CBS 109695</strain>
    </source>
</reference>
<protein>
    <submittedName>
        <fullName evidence="2">Uncharacterized protein</fullName>
    </submittedName>
</protein>
<gene>
    <name evidence="2" type="ORF">FIBSPDRAFT_1050411</name>
</gene>
<feature type="compositionally biased region" description="Low complexity" evidence="1">
    <location>
        <begin position="322"/>
        <end position="331"/>
    </location>
</feature>
<sequence>MSALSTIDFPLRVSYIHPFEDKWASAKNDYRSSYRYPGSKSGSPAGRMRSFSIEDSTRRHDRRASPLAAQSELFVRNARDYTPDADREAPAGKHVAHYRRPSSVMDSLASSVIGTTSVGFAGKASEPAPQYTDFSSNSGKRSAERTVDISKRRPTPTGAPTPTAPREQDSSRQLSGSFTALFPRLAHLSNKAAQSTAELEVEEKKFETYSELSETLANVSPSAADAVASSLACYKANHAACKVQVQGDLASVEGVWQEIFDAFSEQMSVAVNVELQSALAKLTKEGEKTVKTLLETGSSIKRKIEIAETEIREDRRKRRLMSDAGESSSRYSSDRESRDPRMRKRARQNSVSENADIDGSLGNILNDMKTAMSLQRQALEAFAKESSRLKPSPPSIPQPFSTPSRPSIGTRCDSAYSSAPLRDHDKRDAVAHSHALATKNEYEIPGLNPGTPSHSVRS</sequence>
<feature type="region of interest" description="Disordered" evidence="1">
    <location>
        <begin position="383"/>
        <end position="458"/>
    </location>
</feature>
<feature type="compositionally biased region" description="Basic and acidic residues" evidence="1">
    <location>
        <begin position="421"/>
        <end position="431"/>
    </location>
</feature>
<organism evidence="2 3">
    <name type="scientific">Athelia psychrophila</name>
    <dbReference type="NCBI Taxonomy" id="1759441"/>
    <lineage>
        <taxon>Eukaryota</taxon>
        <taxon>Fungi</taxon>
        <taxon>Dikarya</taxon>
        <taxon>Basidiomycota</taxon>
        <taxon>Agaricomycotina</taxon>
        <taxon>Agaricomycetes</taxon>
        <taxon>Agaricomycetidae</taxon>
        <taxon>Atheliales</taxon>
        <taxon>Atheliaceae</taxon>
        <taxon>Athelia</taxon>
    </lineage>
</organism>
<dbReference type="EMBL" id="KV417654">
    <property type="protein sequence ID" value="KZP12007.1"/>
    <property type="molecule type" value="Genomic_DNA"/>
</dbReference>